<dbReference type="Gene3D" id="1.10.150.130">
    <property type="match status" value="1"/>
</dbReference>
<evidence type="ECO:0000256" key="5">
    <source>
        <dbReference type="SAM" id="MobiDB-lite"/>
    </source>
</evidence>
<keyword evidence="3" id="KW-0238">DNA-binding</keyword>
<evidence type="ECO:0000256" key="2">
    <source>
        <dbReference type="ARBA" id="ARBA00022908"/>
    </source>
</evidence>
<dbReference type="Proteomes" id="UP000216001">
    <property type="component" value="Unassembled WGS sequence"/>
</dbReference>
<comment type="caution">
    <text evidence="7">The sequence shown here is derived from an EMBL/GenBank/DDBJ whole genome shotgun (WGS) entry which is preliminary data.</text>
</comment>
<dbReference type="Pfam" id="PF00589">
    <property type="entry name" value="Phage_integrase"/>
    <property type="match status" value="1"/>
</dbReference>
<gene>
    <name evidence="7" type="ORF">CHI95_07570</name>
</gene>
<evidence type="ECO:0000313" key="7">
    <source>
        <dbReference type="EMBL" id="OZS75353.1"/>
    </source>
</evidence>
<evidence type="ECO:0000256" key="3">
    <source>
        <dbReference type="ARBA" id="ARBA00023125"/>
    </source>
</evidence>
<dbReference type="GO" id="GO:0006310">
    <property type="term" value="P:DNA recombination"/>
    <property type="evidence" value="ECO:0007669"/>
    <property type="project" value="UniProtKB-KW"/>
</dbReference>
<dbReference type="Gene3D" id="1.10.443.10">
    <property type="entry name" value="Intergrase catalytic core"/>
    <property type="match status" value="1"/>
</dbReference>
<dbReference type="CDD" id="cd00801">
    <property type="entry name" value="INT_P4_C"/>
    <property type="match status" value="1"/>
</dbReference>
<dbReference type="GO" id="GO:0003677">
    <property type="term" value="F:DNA binding"/>
    <property type="evidence" value="ECO:0007669"/>
    <property type="project" value="UniProtKB-KW"/>
</dbReference>
<evidence type="ECO:0000256" key="4">
    <source>
        <dbReference type="ARBA" id="ARBA00023172"/>
    </source>
</evidence>
<dbReference type="AlphaFoldDB" id="A0A264VVN3"/>
<dbReference type="SUPFAM" id="SSF56349">
    <property type="entry name" value="DNA breaking-rejoining enzymes"/>
    <property type="match status" value="1"/>
</dbReference>
<dbReference type="InterPro" id="IPR011010">
    <property type="entry name" value="DNA_brk_join_enz"/>
</dbReference>
<dbReference type="InterPro" id="IPR050808">
    <property type="entry name" value="Phage_Integrase"/>
</dbReference>
<dbReference type="InterPro" id="IPR025166">
    <property type="entry name" value="Integrase_DNA_bind_dom"/>
</dbReference>
<dbReference type="InterPro" id="IPR013762">
    <property type="entry name" value="Integrase-like_cat_sf"/>
</dbReference>
<name>A0A264VVN3_PRORE</name>
<protein>
    <submittedName>
        <fullName evidence="7">Integrase</fullName>
    </submittedName>
</protein>
<dbReference type="RefSeq" id="WP_094961254.1">
    <property type="nucleotide sequence ID" value="NZ_NOWC01000006.1"/>
</dbReference>
<comment type="similarity">
    <text evidence="1">Belongs to the 'phage' integrase family.</text>
</comment>
<dbReference type="GO" id="GO:0015074">
    <property type="term" value="P:DNA integration"/>
    <property type="evidence" value="ECO:0007669"/>
    <property type="project" value="UniProtKB-KW"/>
</dbReference>
<proteinExistence type="inferred from homology"/>
<organism evidence="7 8">
    <name type="scientific">Providencia rettgeri</name>
    <dbReference type="NCBI Taxonomy" id="587"/>
    <lineage>
        <taxon>Bacteria</taxon>
        <taxon>Pseudomonadati</taxon>
        <taxon>Pseudomonadota</taxon>
        <taxon>Gammaproteobacteria</taxon>
        <taxon>Enterobacterales</taxon>
        <taxon>Morganellaceae</taxon>
        <taxon>Providencia</taxon>
    </lineage>
</organism>
<keyword evidence="4" id="KW-0233">DNA recombination</keyword>
<dbReference type="Gene3D" id="3.30.160.390">
    <property type="entry name" value="Integrase, DNA-binding domain"/>
    <property type="match status" value="1"/>
</dbReference>
<dbReference type="InterPro" id="IPR038488">
    <property type="entry name" value="Integrase_DNA-bd_sf"/>
</dbReference>
<evidence type="ECO:0000256" key="1">
    <source>
        <dbReference type="ARBA" id="ARBA00008857"/>
    </source>
</evidence>
<dbReference type="PANTHER" id="PTHR30629">
    <property type="entry name" value="PROPHAGE INTEGRASE"/>
    <property type="match status" value="1"/>
</dbReference>
<dbReference type="Pfam" id="PF13356">
    <property type="entry name" value="Arm-DNA-bind_3"/>
    <property type="match status" value="1"/>
</dbReference>
<sequence length="402" mass="46518">MALTDSWLRSTNGKPQEKMMTKSDRDGLSVRVTPKGKIIFQFRYRWDGKGQRIDIGSYPATSLKDARESALIYKGELEQNRNPRVVKAIKKSDAITAHTVRSIISLWYEKFLKSAQIKADEIHRSFELHVYPKIGDLPHDEVNLQTWLSLLEDITEKTPSTAVVILNNAKKAHFWGYSRGIIKNRPLEGMTSSSLGVKQSIGERTLTDEELILLFKFIDQKNYNPRNEILIKLCLLFGNRVGELLKAKKTDFDLENNIWTVPPENHKRGRRSGRPLIRAIIPAAKELIERAMDISRGEYLFTISTGRKMKDGGHGRIVEVMNVRMSKCIDNYKTWSIHDLRRTMRTGISELTDPHIAEIMVGHKLPGVWQTYDKFTYLKQQHEAYEKWWDKVLRIVYHSPNQ</sequence>
<evidence type="ECO:0000259" key="6">
    <source>
        <dbReference type="PROSITE" id="PS51898"/>
    </source>
</evidence>
<feature type="compositionally biased region" description="Basic and acidic residues" evidence="5">
    <location>
        <begin position="15"/>
        <end position="25"/>
    </location>
</feature>
<dbReference type="PANTHER" id="PTHR30629:SF2">
    <property type="entry name" value="PROPHAGE INTEGRASE INTS-RELATED"/>
    <property type="match status" value="1"/>
</dbReference>
<dbReference type="InterPro" id="IPR010998">
    <property type="entry name" value="Integrase_recombinase_N"/>
</dbReference>
<dbReference type="EMBL" id="NOWC01000006">
    <property type="protein sequence ID" value="OZS75353.1"/>
    <property type="molecule type" value="Genomic_DNA"/>
</dbReference>
<keyword evidence="2" id="KW-0229">DNA integration</keyword>
<dbReference type="InterPro" id="IPR002104">
    <property type="entry name" value="Integrase_catalytic"/>
</dbReference>
<accession>A0A264VVN3</accession>
<feature type="region of interest" description="Disordered" evidence="5">
    <location>
        <begin position="1"/>
        <end position="25"/>
    </location>
</feature>
<evidence type="ECO:0000313" key="8">
    <source>
        <dbReference type="Proteomes" id="UP000216001"/>
    </source>
</evidence>
<feature type="domain" description="Tyr recombinase" evidence="6">
    <location>
        <begin position="201"/>
        <end position="386"/>
    </location>
</feature>
<dbReference type="PROSITE" id="PS51898">
    <property type="entry name" value="TYR_RECOMBINASE"/>
    <property type="match status" value="1"/>
</dbReference>
<reference evidence="7 8" key="1">
    <citation type="submission" date="2017-07" db="EMBL/GenBank/DDBJ databases">
        <title>blaIMP-27 on transferable plasmids in Proteus mirabilis and Providencia rettgeri.</title>
        <authorList>
            <person name="Potter R."/>
        </authorList>
    </citation>
    <scope>NUCLEOTIDE SEQUENCE [LARGE SCALE GENOMIC DNA]</scope>
    <source>
        <strain evidence="7 8">PR1</strain>
    </source>
</reference>